<protein>
    <submittedName>
        <fullName evidence="1">Uncharacterized protein</fullName>
    </submittedName>
</protein>
<dbReference type="EMBL" id="GBEZ01014937">
    <property type="protein sequence ID" value="JAC71179.1"/>
    <property type="molecule type" value="Transcribed_RNA"/>
</dbReference>
<organism evidence="1">
    <name type="scientific">Tetraselmis sp. GSL018</name>
    <dbReference type="NCBI Taxonomy" id="582737"/>
    <lineage>
        <taxon>Eukaryota</taxon>
        <taxon>Viridiplantae</taxon>
        <taxon>Chlorophyta</taxon>
        <taxon>core chlorophytes</taxon>
        <taxon>Chlorodendrophyceae</taxon>
        <taxon>Chlorodendrales</taxon>
        <taxon>Chlorodendraceae</taxon>
        <taxon>Tetraselmis</taxon>
    </lineage>
</organism>
<feature type="non-terminal residue" evidence="1">
    <location>
        <position position="1"/>
    </location>
</feature>
<dbReference type="AlphaFoldDB" id="A0A061RKC3"/>
<accession>A0A061RKC3</accession>
<proteinExistence type="predicted"/>
<reference evidence="1" key="1">
    <citation type="submission" date="2014-05" db="EMBL/GenBank/DDBJ databases">
        <title>The transcriptome of the halophilic microalga Tetraselmis sp. GSL018 isolated from the Great Salt Lake, Utah.</title>
        <authorList>
            <person name="Jinkerson R.E."/>
            <person name="D'Adamo S."/>
            <person name="Posewitz M.C."/>
        </authorList>
    </citation>
    <scope>NUCLEOTIDE SEQUENCE</scope>
    <source>
        <strain evidence="1">GSL018</strain>
    </source>
</reference>
<evidence type="ECO:0000313" key="1">
    <source>
        <dbReference type="EMBL" id="JAC71179.1"/>
    </source>
</evidence>
<gene>
    <name evidence="1" type="ORF">TSPGSL018_2489</name>
</gene>
<name>A0A061RKC3_9CHLO</name>
<sequence length="65" mass="7251">QLAERCPASTIIQIHLKLSGNVKMPSRRELISCKEENSTHNSPRIHFIFFASIMAKYSAPGNSGH</sequence>